<keyword evidence="2" id="KW-1185">Reference proteome</keyword>
<comment type="caution">
    <text evidence="1">The sequence shown here is derived from an EMBL/GenBank/DDBJ whole genome shotgun (WGS) entry which is preliminary data.</text>
</comment>
<name>A0A9J6B744_SOLCO</name>
<dbReference type="AlphaFoldDB" id="A0A9J6B744"/>
<dbReference type="EMBL" id="JACXVP010000001">
    <property type="protein sequence ID" value="KAG5632621.1"/>
    <property type="molecule type" value="Genomic_DNA"/>
</dbReference>
<gene>
    <name evidence="1" type="ORF">H5410_004338</name>
</gene>
<evidence type="ECO:0000313" key="1">
    <source>
        <dbReference type="EMBL" id="KAG5632621.1"/>
    </source>
</evidence>
<accession>A0A9J6B744</accession>
<evidence type="ECO:0000313" key="2">
    <source>
        <dbReference type="Proteomes" id="UP000824120"/>
    </source>
</evidence>
<sequence>MKKGLISKSEAINLYGVILTKMKMHMWEAIALARRPDDGKKTETILKRYQQQLEESSSAQI</sequence>
<protein>
    <submittedName>
        <fullName evidence="1">Uncharacterized protein</fullName>
    </submittedName>
</protein>
<dbReference type="Proteomes" id="UP000824120">
    <property type="component" value="Chromosome 1"/>
</dbReference>
<reference evidence="1 2" key="1">
    <citation type="submission" date="2020-09" db="EMBL/GenBank/DDBJ databases">
        <title>De no assembly of potato wild relative species, Solanum commersonii.</title>
        <authorList>
            <person name="Cho K."/>
        </authorList>
    </citation>
    <scope>NUCLEOTIDE SEQUENCE [LARGE SCALE GENOMIC DNA]</scope>
    <source>
        <strain evidence="1">LZ3.2</strain>
        <tissue evidence="1">Leaf</tissue>
    </source>
</reference>
<organism evidence="1 2">
    <name type="scientific">Solanum commersonii</name>
    <name type="common">Commerson's wild potato</name>
    <name type="synonym">Commerson's nightshade</name>
    <dbReference type="NCBI Taxonomy" id="4109"/>
    <lineage>
        <taxon>Eukaryota</taxon>
        <taxon>Viridiplantae</taxon>
        <taxon>Streptophyta</taxon>
        <taxon>Embryophyta</taxon>
        <taxon>Tracheophyta</taxon>
        <taxon>Spermatophyta</taxon>
        <taxon>Magnoliopsida</taxon>
        <taxon>eudicotyledons</taxon>
        <taxon>Gunneridae</taxon>
        <taxon>Pentapetalae</taxon>
        <taxon>asterids</taxon>
        <taxon>lamiids</taxon>
        <taxon>Solanales</taxon>
        <taxon>Solanaceae</taxon>
        <taxon>Solanoideae</taxon>
        <taxon>Solaneae</taxon>
        <taxon>Solanum</taxon>
    </lineage>
</organism>
<proteinExistence type="predicted"/>